<comment type="caution">
    <text evidence="5">The sequence shown here is derived from an EMBL/GenBank/DDBJ whole genome shotgun (WGS) entry which is preliminary data.</text>
</comment>
<dbReference type="EMBL" id="QLMI01000007">
    <property type="protein sequence ID" value="RAK20621.1"/>
    <property type="molecule type" value="Genomic_DNA"/>
</dbReference>
<keyword evidence="1 2" id="KW-0732">Signal</keyword>
<keyword evidence="6" id="KW-1185">Reference proteome</keyword>
<dbReference type="Proteomes" id="UP000249620">
    <property type="component" value="Unassembled WGS sequence"/>
</dbReference>
<dbReference type="InterPro" id="IPR026444">
    <property type="entry name" value="Secre_tail"/>
</dbReference>
<organism evidence="5 6">
    <name type="scientific">Flavobacterium aquaticum</name>
    <dbReference type="NCBI Taxonomy" id="1236486"/>
    <lineage>
        <taxon>Bacteria</taxon>
        <taxon>Pseudomonadati</taxon>
        <taxon>Bacteroidota</taxon>
        <taxon>Flavobacteriia</taxon>
        <taxon>Flavobacteriales</taxon>
        <taxon>Flavobacteriaceae</taxon>
        <taxon>Flavobacterium</taxon>
    </lineage>
</organism>
<dbReference type="InterPro" id="IPR049419">
    <property type="entry name" value="Reelin_subrepeat-B"/>
</dbReference>
<dbReference type="Pfam" id="PF21471">
    <property type="entry name" value="Reelin_subrepeat-B"/>
    <property type="match status" value="1"/>
</dbReference>
<evidence type="ECO:0000256" key="2">
    <source>
        <dbReference type="SAM" id="SignalP"/>
    </source>
</evidence>
<feature type="chain" id="PRO_5016393492" evidence="2">
    <location>
        <begin position="24"/>
        <end position="1408"/>
    </location>
</feature>
<evidence type="ECO:0000259" key="4">
    <source>
        <dbReference type="Pfam" id="PF18962"/>
    </source>
</evidence>
<sequence length="1408" mass="160419">MHISIIMKRILLLFLLISFTSHSQETLPYVNNFNNVNTLTGWSHYAISGTDDWEHGFASLETNLNNLAWETKLRGTPTTSSVRVLESPSFDLTNAGLPYVLSFKHTSNINSSNFYLDYSINNGVTWQLFNPTTTLKKNWQFGSGFSYSSSGYSTVSAIDLSSLQGNPNVKFRFRFVTNSYCNGFGWVIDDFSIAPEYYNIWASQGNTIEISPLCPEIKVVSSLNFSNQYTSFFNVTTKYYLSTDTVLDAGDTYLDEKASNIAGTISGWEKIIPTPSSLTPGQYYILYVHDFNNTVNENNESDNVSYASLIVKPIYNLPFFDDFESNQQNWIAKQHSASTIPMIWGLGKGTRHHLEGTHSGNYAWHTSGTINENIPEYTNQWVESSYFNLSSLTDQLYLSFWFKDHYDSGVGYYDNFYKVQYISGCGDYWQDLFTIPENSSDEWEFVNIPIPAAMASSQNIRFRITFQSNYLKPEGIIFDDLYIGPAKADLTIERIEFNNRFTSSQQVSGEIKYYLTNSGKVNTGVSSTSFYWSNDQNLDASDVLLGQQAYTDVTAETGQWEQFTFTKPTQQTGEYYIIYSLDAGNQVDEIFETNNIGFIKIEQTPTQDFPYFNDFETHAQHWNHDKSLGNDDWALAIPNGQNLSTAFSGTKAWITNANGILSSLSRMHLYTPVFDLSQSVNPVLEFDMDTHARHYRTGAINLSYSIDNGATWQVLMPINESYTKWSKSMKYDENSGLDVNYMQFGTELMFSSGESVLSTQLDYNSRDVDRNTHYAINIPQLKDYENIRFRFNVTKFDNANDNYPDYASEGFLLDNFSISEARIDLAVPYSKDLYVSLLSDYINFSIDIKNNGNYISNATDIKFYLSSDANLDASDYLLGTSQVPQIRPEFKHYKSLEYSVPANFSTYSYLFYVIDGDNLNPESIETNNIGFWDLKLSGVNVFPYQENFEGAVINGWHGYSYEDRYSQFLDNYRTTTRIPQAIEEDLYRRIYNGVLRTEYVPYGSWQSSQTPMYYIQSPVFDFTGQTQPLFMAFDYMCIGRSYYNGGNMEYSTDGGTTWNLITTASGPSINWYPNFQTMSELNNEPGWFDLSGKIVTAKMDISFLQNLSNVVFRFKYYSNMASSANANRGFRLDNFVIGDETAVDGFSCLEEAPYVFNFEMFDQTCWEITDNDLTILTERSGSMNWEIVDNFANVLNNKSAKIDIIGSGDTEGVWMISPKFQMIADNKLKFRIALTQVGNTNAATMDADDRVVLYYSTNNGLTWSFFQEWNSYTPISNLGQMINFDYLPSSGHVRFAFWATNGTMNDNMSTTFYVDDFELYNDTLGVNDFNQTGLNYYPNPVTDVLNIKSVTGSLLTKIEVYNVSGQLLMTELPNAADFGMNMSGLSAGVYFVTVKSEEGIKRFKVVKK</sequence>
<evidence type="ECO:0000259" key="3">
    <source>
        <dbReference type="Pfam" id="PF07705"/>
    </source>
</evidence>
<evidence type="ECO:0000256" key="1">
    <source>
        <dbReference type="ARBA" id="ARBA00022729"/>
    </source>
</evidence>
<feature type="domain" description="CARDB" evidence="3">
    <location>
        <begin position="840"/>
        <end position="928"/>
    </location>
</feature>
<feature type="domain" description="Secretion system C-terminal sorting" evidence="4">
    <location>
        <begin position="1337"/>
        <end position="1401"/>
    </location>
</feature>
<evidence type="ECO:0000313" key="5">
    <source>
        <dbReference type="EMBL" id="RAK20621.1"/>
    </source>
</evidence>
<proteinExistence type="predicted"/>
<dbReference type="NCBIfam" id="TIGR04183">
    <property type="entry name" value="Por_Secre_tail"/>
    <property type="match status" value="1"/>
</dbReference>
<feature type="signal peptide" evidence="2">
    <location>
        <begin position="1"/>
        <end position="23"/>
    </location>
</feature>
<dbReference type="OrthoDB" id="975384at2"/>
<dbReference type="InterPro" id="IPR013783">
    <property type="entry name" value="Ig-like_fold"/>
</dbReference>
<gene>
    <name evidence="5" type="ORF">B0I03_10740</name>
</gene>
<reference evidence="5 6" key="1">
    <citation type="submission" date="2018-06" db="EMBL/GenBank/DDBJ databases">
        <title>Genomic Encyclopedia of Type Strains, Phase III (KMG-III): the genomes of soil and plant-associated and newly described type strains.</title>
        <authorList>
            <person name="Whitman W."/>
        </authorList>
    </citation>
    <scope>NUCLEOTIDE SEQUENCE [LARGE SCALE GENOMIC DNA]</scope>
    <source>
        <strain evidence="5 6">CGMCC 1.12398</strain>
    </source>
</reference>
<dbReference type="Pfam" id="PF18962">
    <property type="entry name" value="Por_Secre_tail"/>
    <property type="match status" value="1"/>
</dbReference>
<evidence type="ECO:0000313" key="6">
    <source>
        <dbReference type="Proteomes" id="UP000249620"/>
    </source>
</evidence>
<accession>A0A327YJF2</accession>
<dbReference type="InterPro" id="IPR011635">
    <property type="entry name" value="CARDB"/>
</dbReference>
<dbReference type="InterPro" id="IPR036278">
    <property type="entry name" value="Sialidase_sf"/>
</dbReference>
<dbReference type="SUPFAM" id="SSF50939">
    <property type="entry name" value="Sialidases"/>
    <property type="match status" value="2"/>
</dbReference>
<dbReference type="Pfam" id="PF07705">
    <property type="entry name" value="CARDB"/>
    <property type="match status" value="2"/>
</dbReference>
<name>A0A327YJF2_9FLAO</name>
<protein>
    <submittedName>
        <fullName evidence="5">Putative secreted protein (Por secretion system target)</fullName>
    </submittedName>
</protein>
<dbReference type="Gene3D" id="2.60.40.10">
    <property type="entry name" value="Immunoglobulins"/>
    <property type="match status" value="2"/>
</dbReference>
<feature type="domain" description="CARDB" evidence="3">
    <location>
        <begin position="488"/>
        <end position="595"/>
    </location>
</feature>
<dbReference type="Gene3D" id="2.60.120.260">
    <property type="entry name" value="Galactose-binding domain-like"/>
    <property type="match status" value="5"/>
</dbReference>